<dbReference type="EMBL" id="CAJVPP010000447">
    <property type="protein sequence ID" value="CAG8483502.1"/>
    <property type="molecule type" value="Genomic_DNA"/>
</dbReference>
<dbReference type="AlphaFoldDB" id="A0A9N8WF25"/>
<evidence type="ECO:0000313" key="2">
    <source>
        <dbReference type="EMBL" id="CAG8483502.1"/>
    </source>
</evidence>
<protein>
    <submittedName>
        <fullName evidence="2">9578_t:CDS:1</fullName>
    </submittedName>
</protein>
<gene>
    <name evidence="2" type="ORF">FMOSSE_LOCUS3150</name>
</gene>
<feature type="region of interest" description="Disordered" evidence="1">
    <location>
        <begin position="97"/>
        <end position="120"/>
    </location>
</feature>
<accession>A0A9N8WF25</accession>
<name>A0A9N8WF25_FUNMO</name>
<organism evidence="2 3">
    <name type="scientific">Funneliformis mosseae</name>
    <name type="common">Endomycorrhizal fungus</name>
    <name type="synonym">Glomus mosseae</name>
    <dbReference type="NCBI Taxonomy" id="27381"/>
    <lineage>
        <taxon>Eukaryota</taxon>
        <taxon>Fungi</taxon>
        <taxon>Fungi incertae sedis</taxon>
        <taxon>Mucoromycota</taxon>
        <taxon>Glomeromycotina</taxon>
        <taxon>Glomeromycetes</taxon>
        <taxon>Glomerales</taxon>
        <taxon>Glomeraceae</taxon>
        <taxon>Funneliformis</taxon>
    </lineage>
</organism>
<dbReference type="Proteomes" id="UP000789375">
    <property type="component" value="Unassembled WGS sequence"/>
</dbReference>
<comment type="caution">
    <text evidence="2">The sequence shown here is derived from an EMBL/GenBank/DDBJ whole genome shotgun (WGS) entry which is preliminary data.</text>
</comment>
<proteinExistence type="predicted"/>
<evidence type="ECO:0000313" key="3">
    <source>
        <dbReference type="Proteomes" id="UP000789375"/>
    </source>
</evidence>
<keyword evidence="3" id="KW-1185">Reference proteome</keyword>
<reference evidence="2" key="1">
    <citation type="submission" date="2021-06" db="EMBL/GenBank/DDBJ databases">
        <authorList>
            <person name="Kallberg Y."/>
            <person name="Tangrot J."/>
            <person name="Rosling A."/>
        </authorList>
    </citation>
    <scope>NUCLEOTIDE SEQUENCE</scope>
    <source>
        <strain evidence="2">87-6 pot B 2015</strain>
    </source>
</reference>
<evidence type="ECO:0000256" key="1">
    <source>
        <dbReference type="SAM" id="MobiDB-lite"/>
    </source>
</evidence>
<sequence length="120" mass="13683">MRLGIGGLTASIAGLQLQEDKEIWICYNDEHISIKQSSLEDLTVSNIISLKMIIKVQYKISENVTICSGDDNLKNSKLVIELYNTEDNALEIIVEDNKSEEQKEEDESNFETNRIEEVFN</sequence>